<sequence>MAALVPFKKIKEGVFQILGYRTARQVFRDFSRKMCTNKNEQAKALYESVISYCPEIWSLQRFAEIFELSHTYLGLIINDKIKPEREETNSRKFTDQQERAMIKHAFDKYNEGDPFTHATFLEYIQLQFPDKTITIGFVNSFLICRSGEITTKMASPLESCRFDVKIESAAAYRIELKESVVGVPACLITNCDESELQEFVDSHNMLVLCPLGVKDADCVYSIVRDGKLVSVLAAICLDGSSYYPAVVVRRKTLDDNLFIHGLRDGKDCVIYTSGKGYRKENNLKATEWGVLLMDGHAAHFGYDILKALAKAHVRIVQLPAHSSHCFQPLDLSTFHAMKSLVKLQITGFEPKSQGDKVQRSIMALQRATTPFANMAAFRKAAIVHNFATTPATAVIDEIQFGQQVDKLLGDRKQ</sequence>
<dbReference type="EMBL" id="SNRW01001401">
    <property type="protein sequence ID" value="KAA6396538.1"/>
    <property type="molecule type" value="Genomic_DNA"/>
</dbReference>
<evidence type="ECO:0000259" key="1">
    <source>
        <dbReference type="Pfam" id="PF03184"/>
    </source>
</evidence>
<dbReference type="OrthoDB" id="3265672at2759"/>
<dbReference type="GO" id="GO:0003676">
    <property type="term" value="F:nucleic acid binding"/>
    <property type="evidence" value="ECO:0007669"/>
    <property type="project" value="InterPro"/>
</dbReference>
<protein>
    <recommendedName>
        <fullName evidence="1">DDE-1 domain-containing protein</fullName>
    </recommendedName>
</protein>
<reference evidence="2 3" key="1">
    <citation type="submission" date="2019-03" db="EMBL/GenBank/DDBJ databases">
        <title>Single cell metagenomics reveals metabolic interactions within the superorganism composed of flagellate Streblomastix strix and complex community of Bacteroidetes bacteria on its surface.</title>
        <authorList>
            <person name="Treitli S.C."/>
            <person name="Kolisko M."/>
            <person name="Husnik F."/>
            <person name="Keeling P."/>
            <person name="Hampl V."/>
        </authorList>
    </citation>
    <scope>NUCLEOTIDE SEQUENCE [LARGE SCALE GENOMIC DNA]</scope>
    <source>
        <strain evidence="2">ST1C</strain>
    </source>
</reference>
<name>A0A5J4WNX2_9EUKA</name>
<gene>
    <name evidence="2" type="ORF">EZS28_007935</name>
</gene>
<accession>A0A5J4WNX2</accession>
<dbReference type="AlphaFoldDB" id="A0A5J4WNX2"/>
<feature type="domain" description="DDE-1" evidence="1">
    <location>
        <begin position="286"/>
        <end position="344"/>
    </location>
</feature>
<comment type="caution">
    <text evidence="2">The sequence shown here is derived from an EMBL/GenBank/DDBJ whole genome shotgun (WGS) entry which is preliminary data.</text>
</comment>
<dbReference type="InterPro" id="IPR004875">
    <property type="entry name" value="DDE_SF_endonuclease_dom"/>
</dbReference>
<dbReference type="Pfam" id="PF03184">
    <property type="entry name" value="DDE_1"/>
    <property type="match status" value="1"/>
</dbReference>
<dbReference type="Proteomes" id="UP000324800">
    <property type="component" value="Unassembled WGS sequence"/>
</dbReference>
<evidence type="ECO:0000313" key="3">
    <source>
        <dbReference type="Proteomes" id="UP000324800"/>
    </source>
</evidence>
<organism evidence="2 3">
    <name type="scientific">Streblomastix strix</name>
    <dbReference type="NCBI Taxonomy" id="222440"/>
    <lineage>
        <taxon>Eukaryota</taxon>
        <taxon>Metamonada</taxon>
        <taxon>Preaxostyla</taxon>
        <taxon>Oxymonadida</taxon>
        <taxon>Streblomastigidae</taxon>
        <taxon>Streblomastix</taxon>
    </lineage>
</organism>
<proteinExistence type="predicted"/>
<evidence type="ECO:0000313" key="2">
    <source>
        <dbReference type="EMBL" id="KAA6396538.1"/>
    </source>
</evidence>